<reference evidence="1" key="1">
    <citation type="journal article" date="2023" name="Mol. Phylogenet. Evol.">
        <title>Genome-scale phylogeny and comparative genomics of the fungal order Sordariales.</title>
        <authorList>
            <person name="Hensen N."/>
            <person name="Bonometti L."/>
            <person name="Westerberg I."/>
            <person name="Brannstrom I.O."/>
            <person name="Guillou S."/>
            <person name="Cros-Aarteil S."/>
            <person name="Calhoun S."/>
            <person name="Haridas S."/>
            <person name="Kuo A."/>
            <person name="Mondo S."/>
            <person name="Pangilinan J."/>
            <person name="Riley R."/>
            <person name="LaButti K."/>
            <person name="Andreopoulos B."/>
            <person name="Lipzen A."/>
            <person name="Chen C."/>
            <person name="Yan M."/>
            <person name="Daum C."/>
            <person name="Ng V."/>
            <person name="Clum A."/>
            <person name="Steindorff A."/>
            <person name="Ohm R.A."/>
            <person name="Martin F."/>
            <person name="Silar P."/>
            <person name="Natvig D.O."/>
            <person name="Lalanne C."/>
            <person name="Gautier V."/>
            <person name="Ament-Velasquez S.L."/>
            <person name="Kruys A."/>
            <person name="Hutchinson M.I."/>
            <person name="Powell A.J."/>
            <person name="Barry K."/>
            <person name="Miller A.N."/>
            <person name="Grigoriev I.V."/>
            <person name="Debuchy R."/>
            <person name="Gladieux P."/>
            <person name="Hiltunen Thoren M."/>
            <person name="Johannesson H."/>
        </authorList>
    </citation>
    <scope>NUCLEOTIDE SEQUENCE</scope>
    <source>
        <strain evidence="1">CBS 314.62</strain>
    </source>
</reference>
<reference evidence="1" key="2">
    <citation type="submission" date="2023-06" db="EMBL/GenBank/DDBJ databases">
        <authorList>
            <consortium name="Lawrence Berkeley National Laboratory"/>
            <person name="Haridas S."/>
            <person name="Hensen N."/>
            <person name="Bonometti L."/>
            <person name="Westerberg I."/>
            <person name="Brannstrom I.O."/>
            <person name="Guillou S."/>
            <person name="Cros-Aarteil S."/>
            <person name="Calhoun S."/>
            <person name="Kuo A."/>
            <person name="Mondo S."/>
            <person name="Pangilinan J."/>
            <person name="Riley R."/>
            <person name="Labutti K."/>
            <person name="Andreopoulos B."/>
            <person name="Lipzen A."/>
            <person name="Chen C."/>
            <person name="Yanf M."/>
            <person name="Daum C."/>
            <person name="Ng V."/>
            <person name="Clum A."/>
            <person name="Steindorff A."/>
            <person name="Ohm R."/>
            <person name="Martin F."/>
            <person name="Silar P."/>
            <person name="Natvig D."/>
            <person name="Lalanne C."/>
            <person name="Gautier V."/>
            <person name="Ament-Velasquez S.L."/>
            <person name="Kruys A."/>
            <person name="Hutchinson M.I."/>
            <person name="Powell A.J."/>
            <person name="Barry K."/>
            <person name="Miller A.N."/>
            <person name="Grigoriev I.V."/>
            <person name="Debuchy R."/>
            <person name="Gladieux P."/>
            <person name="Thoren M.H."/>
            <person name="Johannesson H."/>
        </authorList>
    </citation>
    <scope>NUCLEOTIDE SEQUENCE</scope>
    <source>
        <strain evidence="1">CBS 314.62</strain>
    </source>
</reference>
<organism evidence="1 2">
    <name type="scientific">Podospora appendiculata</name>
    <dbReference type="NCBI Taxonomy" id="314037"/>
    <lineage>
        <taxon>Eukaryota</taxon>
        <taxon>Fungi</taxon>
        <taxon>Dikarya</taxon>
        <taxon>Ascomycota</taxon>
        <taxon>Pezizomycotina</taxon>
        <taxon>Sordariomycetes</taxon>
        <taxon>Sordariomycetidae</taxon>
        <taxon>Sordariales</taxon>
        <taxon>Podosporaceae</taxon>
        <taxon>Podospora</taxon>
    </lineage>
</organism>
<proteinExistence type="predicted"/>
<comment type="caution">
    <text evidence="1">The sequence shown here is derived from an EMBL/GenBank/DDBJ whole genome shotgun (WGS) entry which is preliminary data.</text>
</comment>
<evidence type="ECO:0000313" key="1">
    <source>
        <dbReference type="EMBL" id="KAK3681286.1"/>
    </source>
</evidence>
<evidence type="ECO:0000313" key="2">
    <source>
        <dbReference type="Proteomes" id="UP001270362"/>
    </source>
</evidence>
<dbReference type="AlphaFoldDB" id="A0AAE0WZT1"/>
<name>A0AAE0WZT1_9PEZI</name>
<protein>
    <submittedName>
        <fullName evidence="1">Uncharacterized protein</fullName>
    </submittedName>
</protein>
<accession>A0AAE0WZT1</accession>
<keyword evidence="2" id="KW-1185">Reference proteome</keyword>
<gene>
    <name evidence="1" type="ORF">B0T22DRAFT_303489</name>
</gene>
<dbReference type="Proteomes" id="UP001270362">
    <property type="component" value="Unassembled WGS sequence"/>
</dbReference>
<dbReference type="EMBL" id="JAULSO010000007">
    <property type="protein sequence ID" value="KAK3681286.1"/>
    <property type="molecule type" value="Genomic_DNA"/>
</dbReference>
<sequence length="187" mass="20503">MHASGKPDLVSLAVVSLHMIRPDGCLGLASPLPLNPFLATSTRPIKQLEHFESTIILINANLPPTSTWPVANQQKSLVEYHPRTRSMGFQCSPRAFSLINSQQADIPNPTLNPRPWLGEGINFNPPCHLPTQWLACHYRHRPTPISRHRAGSAVGLAGLIGEPASRGQEPTVRRAACRPFLGDSSMR</sequence>